<sequence>MSLVQSPAMFNNHHHNASYQQGHLRSRSYNEMLTSFNASHSDLVKQSTEGLAFYDQKRSRTAPPSPPYEINNKFGPGSALSVSSSSTDKLITSNVIRPNPNLRSRSLSPSKKLPSISAALQSTKSSSIRLKPVITPPTVSLDYFDTYKPNDENWRYELLDTINKDSKYFHLNQYNYLNKYATSAKYQSQSQQHSINSISSKIANQRPSLPSVSSICHEKKINFPFESNYTYLNKTYMNDVEKYPEYLELAQSLIQLSQPPVTPPTSYSPNSSAAPPPTRLPIVKPSQYSHQTYTEAPVPVVYHQSGTITPPASRLPSIQANNHSPELVTLHHAPVQVQPLATPAAQQSHKFIPITPPSSKSKSRTELLKSPPKHHYNHHSPRVCISCGSDQSPCWRPSWSIKEGQLCNSCGLRYKKTSARCLNNNCKKIPAKGEWSLMQSKGKTMFDDGHDGYSCLECGWRVEIKT</sequence>
<dbReference type="GO" id="GO:0006355">
    <property type="term" value="P:regulation of DNA-templated transcription"/>
    <property type="evidence" value="ECO:0007669"/>
    <property type="project" value="InterPro"/>
</dbReference>
<evidence type="ECO:0000313" key="5">
    <source>
        <dbReference type="Proteomes" id="UP000002258"/>
    </source>
</evidence>
<dbReference type="SMART" id="SM00401">
    <property type="entry name" value="ZnF_GATA"/>
    <property type="match status" value="1"/>
</dbReference>
<feature type="compositionally biased region" description="Low complexity" evidence="2">
    <location>
        <begin position="264"/>
        <end position="273"/>
    </location>
</feature>
<name>A3LZ39_PICST</name>
<dbReference type="PROSITE" id="PS50114">
    <property type="entry name" value="GATA_ZN_FINGER_2"/>
    <property type="match status" value="1"/>
</dbReference>
<dbReference type="InterPro" id="IPR000679">
    <property type="entry name" value="Znf_GATA"/>
</dbReference>
<dbReference type="OrthoDB" id="2162994at2759"/>
<dbReference type="OMA" id="APRVCIS"/>
<evidence type="ECO:0000313" key="4">
    <source>
        <dbReference type="EMBL" id="ABN68092.2"/>
    </source>
</evidence>
<dbReference type="STRING" id="322104.A3LZ39"/>
<evidence type="ECO:0000259" key="3">
    <source>
        <dbReference type="PROSITE" id="PS50114"/>
    </source>
</evidence>
<dbReference type="InParanoid" id="A3LZ39"/>
<dbReference type="eggNOG" id="ENOG502QX5C">
    <property type="taxonomic scope" value="Eukaryota"/>
</dbReference>
<dbReference type="InterPro" id="IPR013088">
    <property type="entry name" value="Znf_NHR/GATA"/>
</dbReference>
<dbReference type="AlphaFoldDB" id="A3LZ39"/>
<keyword evidence="1" id="KW-0862">Zinc</keyword>
<keyword evidence="5" id="KW-1185">Reference proteome</keyword>
<dbReference type="CDD" id="cd00202">
    <property type="entry name" value="ZnF_GATA"/>
    <property type="match status" value="1"/>
</dbReference>
<dbReference type="SUPFAM" id="SSF57716">
    <property type="entry name" value="Glucocorticoid receptor-like (DNA-binding domain)"/>
    <property type="match status" value="1"/>
</dbReference>
<evidence type="ECO:0000256" key="2">
    <source>
        <dbReference type="SAM" id="MobiDB-lite"/>
    </source>
</evidence>
<dbReference type="EMBL" id="CP000501">
    <property type="protein sequence ID" value="ABN68092.2"/>
    <property type="molecule type" value="Genomic_DNA"/>
</dbReference>
<keyword evidence="1" id="KW-0479">Metal-binding</keyword>
<gene>
    <name evidence="4" type="primary">ASH1</name>
    <name evidence="4" type="ORF">PICST_66069</name>
</gene>
<dbReference type="Pfam" id="PF00320">
    <property type="entry name" value="GATA"/>
    <property type="match status" value="1"/>
</dbReference>
<feature type="domain" description="GATA-type" evidence="3">
    <location>
        <begin position="378"/>
        <end position="415"/>
    </location>
</feature>
<organism evidence="4 5">
    <name type="scientific">Scheffersomyces stipitis (strain ATCC 58785 / CBS 6054 / NBRC 10063 / NRRL Y-11545)</name>
    <name type="common">Yeast</name>
    <name type="synonym">Pichia stipitis</name>
    <dbReference type="NCBI Taxonomy" id="322104"/>
    <lineage>
        <taxon>Eukaryota</taxon>
        <taxon>Fungi</taxon>
        <taxon>Dikarya</taxon>
        <taxon>Ascomycota</taxon>
        <taxon>Saccharomycotina</taxon>
        <taxon>Pichiomycetes</taxon>
        <taxon>Debaryomycetaceae</taxon>
        <taxon>Scheffersomyces</taxon>
    </lineage>
</organism>
<evidence type="ECO:0000256" key="1">
    <source>
        <dbReference type="PROSITE-ProRule" id="PRU00094"/>
    </source>
</evidence>
<dbReference type="Proteomes" id="UP000002258">
    <property type="component" value="Chromosome 7"/>
</dbReference>
<proteinExistence type="predicted"/>
<feature type="region of interest" description="Disordered" evidence="2">
    <location>
        <begin position="342"/>
        <end position="377"/>
    </location>
</feature>
<keyword evidence="1" id="KW-0863">Zinc-finger</keyword>
<dbReference type="GeneID" id="4840489"/>
<dbReference type="Gene3D" id="3.30.50.10">
    <property type="entry name" value="Erythroid Transcription Factor GATA-1, subunit A"/>
    <property type="match status" value="1"/>
</dbReference>
<dbReference type="HOGENOM" id="CLU_027584_0_0_1"/>
<reference evidence="4 5" key="1">
    <citation type="journal article" date="2007" name="Nat. Biotechnol.">
        <title>Genome sequence of the lignocellulose-bioconverting and xylose-fermenting yeast Pichia stipitis.</title>
        <authorList>
            <person name="Jeffries T.W."/>
            <person name="Grigoriev I.V."/>
            <person name="Grimwood J."/>
            <person name="Laplaza J.M."/>
            <person name="Aerts A."/>
            <person name="Salamov A."/>
            <person name="Schmutz J."/>
            <person name="Lindquist E."/>
            <person name="Dehal P."/>
            <person name="Shapiro H."/>
            <person name="Jin Y.S."/>
            <person name="Passoth V."/>
            <person name="Richardson P.M."/>
        </authorList>
    </citation>
    <scope>NUCLEOTIDE SEQUENCE [LARGE SCALE GENOMIC DNA]</scope>
    <source>
        <strain evidence="5">ATCC 58785 / CBS 6054 / NBRC 10063 / NRRL Y-11545</strain>
    </source>
</reference>
<dbReference type="KEGG" id="pic:PICST_66069"/>
<dbReference type="GO" id="GO:0008270">
    <property type="term" value="F:zinc ion binding"/>
    <property type="evidence" value="ECO:0007669"/>
    <property type="project" value="UniProtKB-KW"/>
</dbReference>
<dbReference type="RefSeq" id="XP_001386121.2">
    <property type="nucleotide sequence ID" value="XM_001386084.1"/>
</dbReference>
<protein>
    <submittedName>
        <fullName evidence="4">GATA-type transcription factor</fullName>
    </submittedName>
</protein>
<accession>A3LZ39</accession>
<feature type="region of interest" description="Disordered" evidence="2">
    <location>
        <begin position="258"/>
        <end position="278"/>
    </location>
</feature>
<dbReference type="GO" id="GO:0043565">
    <property type="term" value="F:sequence-specific DNA binding"/>
    <property type="evidence" value="ECO:0007669"/>
    <property type="project" value="InterPro"/>
</dbReference>